<sequence>MANVEALINRLEKAEQSHLLRFYDELDDNQKQNLLSQLENLDIEEINKLFKNALSSLQETVKKLDDKMEPIPPSQFESRVNSSPEQLEKYRSIGLKEISEGRVCALLLGGGQGTRLGVSYPKIMYSVGLPSGKSLCQIQAERILKLQEMASSRYGKNCKIPWYIMTSGPSREATEKFLRDNKFFGLDEDDVVFFEQGVLPCFDMNGKILLETKSRISFAPDGNGGIYRALYQSGVLNDMGKRGIDYIHVYSVDNILVKVADPIFIGYCVSKNADCGAKTVSKQSPTEAVGVVCRVDGKFQVVEYSEITEKTASLRDDKENLIFKDGNICNHFFTVTFLRRIGEKHENNLKLHVAKKKIPYVNDQGETVKPNAPNGIKIEKFIFDVFEYSKFFVTWEVPRDSEFSALKNSDDIGKECPSTARQSLFNLHKKYIENAGGQVEGNVVEISPLLSYEGEDLESLVKGKKFKEPVLLQHPSEQHVKNGSINGC</sequence>
<accession>A0A1W4WFB7</accession>
<dbReference type="RefSeq" id="XP_018322656.1">
    <property type="nucleotide sequence ID" value="XM_018467154.2"/>
</dbReference>
<dbReference type="AlphaFoldDB" id="A0A1W4WFB7"/>
<dbReference type="PANTHER" id="PTHR11952">
    <property type="entry name" value="UDP- GLUCOSE PYROPHOSPHORYLASE"/>
    <property type="match status" value="1"/>
</dbReference>
<evidence type="ECO:0000256" key="2">
    <source>
        <dbReference type="ARBA" id="ARBA00010401"/>
    </source>
</evidence>
<dbReference type="SUPFAM" id="SSF53448">
    <property type="entry name" value="Nucleotide-diphospho-sugar transferases"/>
    <property type="match status" value="1"/>
</dbReference>
<dbReference type="FunCoup" id="A0A1W4WFB7">
    <property type="interactions" value="1033"/>
</dbReference>
<comment type="pathway">
    <text evidence="1">Nucleotide-sugar biosynthesis; UDP-N-acetyl-alpha-D-glucosamine biosynthesis; UDP-N-acetyl-alpha-D-glucosamine from N-acetyl-alpha-D-glucosamine 1-phosphate: step 1/1.</text>
</comment>
<dbReference type="Gene3D" id="3.90.550.10">
    <property type="entry name" value="Spore Coat Polysaccharide Biosynthesis Protein SpsA, Chain A"/>
    <property type="match status" value="1"/>
</dbReference>
<evidence type="ECO:0000256" key="6">
    <source>
        <dbReference type="ARBA" id="ARBA00048493"/>
    </source>
</evidence>
<dbReference type="OrthoDB" id="532420at2759"/>
<protein>
    <recommendedName>
        <fullName evidence="3">UDP-N-acetylglucosamine diphosphorylase</fullName>
        <ecNumber evidence="3">2.7.7.23</ecNumber>
    </recommendedName>
</protein>
<evidence type="ECO:0000256" key="3">
    <source>
        <dbReference type="ARBA" id="ARBA00012457"/>
    </source>
</evidence>
<dbReference type="EC" id="2.7.7.23" evidence="3"/>
<keyword evidence="7" id="KW-1185">Reference proteome</keyword>
<gene>
    <name evidence="8" type="primary">LOC108735267</name>
</gene>
<keyword evidence="4" id="KW-0808">Transferase</keyword>
<dbReference type="InterPro" id="IPR039741">
    <property type="entry name" value="UDP-sugar_pyrophosphorylase"/>
</dbReference>
<evidence type="ECO:0000256" key="1">
    <source>
        <dbReference type="ARBA" id="ARBA00005208"/>
    </source>
</evidence>
<evidence type="ECO:0000313" key="8">
    <source>
        <dbReference type="RefSeq" id="XP_018322656.1"/>
    </source>
</evidence>
<proteinExistence type="inferred from homology"/>
<reference evidence="8" key="1">
    <citation type="submission" date="2025-08" db="UniProtKB">
        <authorList>
            <consortium name="RefSeq"/>
        </authorList>
    </citation>
    <scope>IDENTIFICATION</scope>
    <source>
        <tissue evidence="8">Entire body</tissue>
    </source>
</reference>
<evidence type="ECO:0000256" key="5">
    <source>
        <dbReference type="ARBA" id="ARBA00022695"/>
    </source>
</evidence>
<name>A0A1W4WFB7_AGRPL</name>
<organism evidence="7 8">
    <name type="scientific">Agrilus planipennis</name>
    <name type="common">Emerald ash borer</name>
    <name type="synonym">Agrilus marcopoli</name>
    <dbReference type="NCBI Taxonomy" id="224129"/>
    <lineage>
        <taxon>Eukaryota</taxon>
        <taxon>Metazoa</taxon>
        <taxon>Ecdysozoa</taxon>
        <taxon>Arthropoda</taxon>
        <taxon>Hexapoda</taxon>
        <taxon>Insecta</taxon>
        <taxon>Pterygota</taxon>
        <taxon>Neoptera</taxon>
        <taxon>Endopterygota</taxon>
        <taxon>Coleoptera</taxon>
        <taxon>Polyphaga</taxon>
        <taxon>Elateriformia</taxon>
        <taxon>Buprestoidea</taxon>
        <taxon>Buprestidae</taxon>
        <taxon>Agrilinae</taxon>
        <taxon>Agrilus</taxon>
    </lineage>
</organism>
<comment type="similarity">
    <text evidence="2">Belongs to the UDPGP type 1 family.</text>
</comment>
<comment type="catalytic activity">
    <reaction evidence="6">
        <text>N-acetyl-alpha-D-glucosamine 1-phosphate + UTP + H(+) = UDP-N-acetyl-alpha-D-glucosamine + diphosphate</text>
        <dbReference type="Rhea" id="RHEA:13509"/>
        <dbReference type="ChEBI" id="CHEBI:15378"/>
        <dbReference type="ChEBI" id="CHEBI:33019"/>
        <dbReference type="ChEBI" id="CHEBI:46398"/>
        <dbReference type="ChEBI" id="CHEBI:57705"/>
        <dbReference type="ChEBI" id="CHEBI:57776"/>
        <dbReference type="EC" id="2.7.7.23"/>
    </reaction>
</comment>
<dbReference type="CTD" id="33903"/>
<dbReference type="PANTHER" id="PTHR11952:SF2">
    <property type="entry name" value="LD24639P"/>
    <property type="match status" value="1"/>
</dbReference>
<evidence type="ECO:0000313" key="7">
    <source>
        <dbReference type="Proteomes" id="UP000192223"/>
    </source>
</evidence>
<dbReference type="Proteomes" id="UP000192223">
    <property type="component" value="Unplaced"/>
</dbReference>
<dbReference type="GO" id="GO:0003977">
    <property type="term" value="F:UDP-N-acetylglucosamine diphosphorylase activity"/>
    <property type="evidence" value="ECO:0007669"/>
    <property type="project" value="UniProtKB-EC"/>
</dbReference>
<dbReference type="STRING" id="224129.A0A1W4WFB7"/>
<dbReference type="Pfam" id="PF01704">
    <property type="entry name" value="UDPGP"/>
    <property type="match status" value="1"/>
</dbReference>
<dbReference type="FunFam" id="3.90.550.10:FF:000075">
    <property type="entry name" value="Probable UDP-N-acetylglucosamine pyrophosphorylase"/>
    <property type="match status" value="1"/>
</dbReference>
<dbReference type="KEGG" id="apln:108735267"/>
<dbReference type="GeneID" id="108735267"/>
<dbReference type="CDD" id="cd04193">
    <property type="entry name" value="UDPGlcNAc_PPase"/>
    <property type="match status" value="1"/>
</dbReference>
<keyword evidence="5" id="KW-0548">Nucleotidyltransferase</keyword>
<dbReference type="InterPro" id="IPR002618">
    <property type="entry name" value="UDPGP_fam"/>
</dbReference>
<dbReference type="InParanoid" id="A0A1W4WFB7"/>
<dbReference type="GO" id="GO:0006048">
    <property type="term" value="P:UDP-N-acetylglucosamine biosynthetic process"/>
    <property type="evidence" value="ECO:0007669"/>
    <property type="project" value="TreeGrafter"/>
</dbReference>
<evidence type="ECO:0000256" key="4">
    <source>
        <dbReference type="ARBA" id="ARBA00022679"/>
    </source>
</evidence>
<dbReference type="InterPro" id="IPR029044">
    <property type="entry name" value="Nucleotide-diphossugar_trans"/>
</dbReference>